<dbReference type="Proteomes" id="UP000594903">
    <property type="component" value="Chromosome"/>
</dbReference>
<dbReference type="OrthoDB" id="9792278at2"/>
<dbReference type="AlphaFoldDB" id="A0A378XGD9"/>
<dbReference type="STRING" id="1122619.GCA_000373745_02171"/>
<dbReference type="RefSeq" id="WP_018575355.1">
    <property type="nucleotide sequence ID" value="NZ_CP065725.1"/>
</dbReference>
<dbReference type="SUPFAM" id="SSF53167">
    <property type="entry name" value="Purine and uridine phosphorylases"/>
    <property type="match status" value="1"/>
</dbReference>
<dbReference type="GO" id="GO:0005829">
    <property type="term" value="C:cytosol"/>
    <property type="evidence" value="ECO:0007669"/>
    <property type="project" value="TreeGrafter"/>
</dbReference>
<dbReference type="CDD" id="cd09008">
    <property type="entry name" value="MTAN"/>
    <property type="match status" value="1"/>
</dbReference>
<proteinExistence type="predicted"/>
<evidence type="ECO:0000313" key="3">
    <source>
        <dbReference type="EMBL" id="SUA56328.1"/>
    </source>
</evidence>
<dbReference type="PANTHER" id="PTHR46832">
    <property type="entry name" value="5'-METHYLTHIOADENOSINE/S-ADENOSYLHOMOCYSTEINE NUCLEOSIDASE"/>
    <property type="match status" value="1"/>
</dbReference>
<gene>
    <name evidence="3" type="primary">mtnN</name>
    <name evidence="2" type="ORF">I6G29_09960</name>
    <name evidence="3" type="ORF">NCTC11997_02058</name>
</gene>
<dbReference type="InterPro" id="IPR000845">
    <property type="entry name" value="Nucleoside_phosphorylase_d"/>
</dbReference>
<keyword evidence="3" id="KW-0378">Hydrolase</keyword>
<dbReference type="InterPro" id="IPR035994">
    <property type="entry name" value="Nucleoside_phosphorylase_sf"/>
</dbReference>
<dbReference type="PANTHER" id="PTHR46832:SF1">
    <property type="entry name" value="5'-METHYLTHIOADENOSINE_S-ADENOSYLHOMOCYSTEINE NUCLEOSIDASE"/>
    <property type="match status" value="1"/>
</dbReference>
<name>A0A378XGD9_9BURK</name>
<dbReference type="GO" id="GO:0009116">
    <property type="term" value="P:nucleoside metabolic process"/>
    <property type="evidence" value="ECO:0007669"/>
    <property type="project" value="InterPro"/>
</dbReference>
<organism evidence="3 4">
    <name type="scientific">Oligella ureolytica</name>
    <dbReference type="NCBI Taxonomy" id="90244"/>
    <lineage>
        <taxon>Bacteria</taxon>
        <taxon>Pseudomonadati</taxon>
        <taxon>Pseudomonadota</taxon>
        <taxon>Betaproteobacteria</taxon>
        <taxon>Burkholderiales</taxon>
        <taxon>Alcaligenaceae</taxon>
        <taxon>Oligella</taxon>
    </lineage>
</organism>
<evidence type="ECO:0000313" key="4">
    <source>
        <dbReference type="Proteomes" id="UP000254603"/>
    </source>
</evidence>
<dbReference type="GO" id="GO:0008782">
    <property type="term" value="F:adenosylhomocysteine nucleosidase activity"/>
    <property type="evidence" value="ECO:0007669"/>
    <property type="project" value="UniProtKB-EC"/>
</dbReference>
<keyword evidence="3" id="KW-0326">Glycosidase</keyword>
<sequence>MHTQHSEITLEEKNTEAPIGIMAALEQEIAVILQNMGESVSVHLIAGRRYYQGQLDGQHYVVVLSRIGKVAAASTATTLINKFGVRSVVFAGLAGGVHPDALIGDIVIGSSIYQHDLDASPLFPKFSVPLLNKTFFDSDDVLSNTIKQSCLDYLDNDFDTAFKPEQKQRFFQRQKPQFHVGLIGSGDLFVNALEKQNQIAEQMPDTLCVEMEGAAVAQVCYEYDIPFAIFRIISDRADSNAIMDFNEFLSEIAPNYASPILRRLLQRLSLAVQTA</sequence>
<dbReference type="GO" id="GO:0008930">
    <property type="term" value="F:methylthioadenosine nucleosidase activity"/>
    <property type="evidence" value="ECO:0007669"/>
    <property type="project" value="TreeGrafter"/>
</dbReference>
<dbReference type="Gene3D" id="3.40.50.1580">
    <property type="entry name" value="Nucleoside phosphorylase domain"/>
    <property type="match status" value="1"/>
</dbReference>
<reference evidence="3 4" key="1">
    <citation type="submission" date="2018-06" db="EMBL/GenBank/DDBJ databases">
        <authorList>
            <consortium name="Pathogen Informatics"/>
            <person name="Doyle S."/>
        </authorList>
    </citation>
    <scope>NUCLEOTIDE SEQUENCE [LARGE SCALE GENOMIC DNA]</scope>
    <source>
        <strain evidence="3 4">NCTC11997</strain>
    </source>
</reference>
<dbReference type="NCBIfam" id="NF004079">
    <property type="entry name" value="PRK05584.1"/>
    <property type="match status" value="1"/>
</dbReference>
<dbReference type="Proteomes" id="UP000254603">
    <property type="component" value="Unassembled WGS sequence"/>
</dbReference>
<reference evidence="2 5" key="2">
    <citation type="submission" date="2020-12" db="EMBL/GenBank/DDBJ databases">
        <title>FDA dAtabase for Regulatory Grade micrObial Sequences (FDA-ARGOS): Supporting development and validation of Infectious Disease Dx tests.</title>
        <authorList>
            <person name="Sproer C."/>
            <person name="Gronow S."/>
            <person name="Severitt S."/>
            <person name="Schroder I."/>
            <person name="Tallon L."/>
            <person name="Sadzewicz L."/>
            <person name="Zhao X."/>
            <person name="Boylan J."/>
            <person name="Ott S."/>
            <person name="Bowen H."/>
            <person name="Vavikolanu K."/>
            <person name="Mehta A."/>
            <person name="Aluvathingal J."/>
            <person name="Nadendla S."/>
            <person name="Lowell S."/>
            <person name="Myers T."/>
            <person name="Yan Y."/>
            <person name="Sichtig H."/>
        </authorList>
    </citation>
    <scope>NUCLEOTIDE SEQUENCE [LARGE SCALE GENOMIC DNA]</scope>
    <source>
        <strain evidence="2 5">FDAARGOS_872</strain>
    </source>
</reference>
<dbReference type="EC" id="3.2.2.9" evidence="2 3"/>
<evidence type="ECO:0000313" key="5">
    <source>
        <dbReference type="Proteomes" id="UP000594903"/>
    </source>
</evidence>
<protein>
    <submittedName>
        <fullName evidence="3">5'-methylthioadenosine/S-adenosylhomocysteine nucleosidase</fullName>
        <ecNumber evidence="2 3">3.2.2.9</ecNumber>
    </submittedName>
    <submittedName>
        <fullName evidence="2">5'-methylthioadenosine/adenosylhomocysteine nucleosidase</fullName>
    </submittedName>
</protein>
<dbReference type="GO" id="GO:0019284">
    <property type="term" value="P:L-methionine salvage from S-adenosylmethionine"/>
    <property type="evidence" value="ECO:0007669"/>
    <property type="project" value="TreeGrafter"/>
</dbReference>
<evidence type="ECO:0000259" key="1">
    <source>
        <dbReference type="Pfam" id="PF01048"/>
    </source>
</evidence>
<feature type="domain" description="Nucleoside phosphorylase" evidence="1">
    <location>
        <begin position="18"/>
        <end position="255"/>
    </location>
</feature>
<dbReference type="Pfam" id="PF01048">
    <property type="entry name" value="PNP_UDP_1"/>
    <property type="match status" value="1"/>
</dbReference>
<dbReference type="EMBL" id="CP065725">
    <property type="protein sequence ID" value="QPT39474.1"/>
    <property type="molecule type" value="Genomic_DNA"/>
</dbReference>
<dbReference type="EMBL" id="UGSB01000001">
    <property type="protein sequence ID" value="SUA56328.1"/>
    <property type="molecule type" value="Genomic_DNA"/>
</dbReference>
<accession>A0A378XGD9</accession>
<keyword evidence="5" id="KW-1185">Reference proteome</keyword>
<evidence type="ECO:0000313" key="2">
    <source>
        <dbReference type="EMBL" id="QPT39474.1"/>
    </source>
</evidence>